<feature type="domain" description="OmpR/PhoB-type" evidence="9">
    <location>
        <begin position="126"/>
        <end position="225"/>
    </location>
</feature>
<proteinExistence type="predicted"/>
<dbReference type="EMBL" id="JACSPV010000014">
    <property type="protein sequence ID" value="MBD8005451.1"/>
    <property type="molecule type" value="Genomic_DNA"/>
</dbReference>
<dbReference type="SMART" id="SM00862">
    <property type="entry name" value="Trans_reg_C"/>
    <property type="match status" value="1"/>
</dbReference>
<feature type="modified residue" description="4-aspartylphosphate" evidence="6">
    <location>
        <position position="54"/>
    </location>
</feature>
<evidence type="ECO:0000256" key="5">
    <source>
        <dbReference type="ARBA" id="ARBA00023163"/>
    </source>
</evidence>
<evidence type="ECO:0000313" key="11">
    <source>
        <dbReference type="Proteomes" id="UP000648182"/>
    </source>
</evidence>
<evidence type="ECO:0000313" key="10">
    <source>
        <dbReference type="EMBL" id="MBD8005451.1"/>
    </source>
</evidence>
<dbReference type="InterPro" id="IPR036388">
    <property type="entry name" value="WH-like_DNA-bd_sf"/>
</dbReference>
<dbReference type="InterPro" id="IPR039420">
    <property type="entry name" value="WalR-like"/>
</dbReference>
<comment type="caution">
    <text evidence="10">The sequence shown here is derived from an EMBL/GenBank/DDBJ whole genome shotgun (WGS) entry which is preliminary data.</text>
</comment>
<keyword evidence="5" id="KW-0804">Transcription</keyword>
<accession>A0ABR8VLZ4</accession>
<dbReference type="Proteomes" id="UP000648182">
    <property type="component" value="Unassembled WGS sequence"/>
</dbReference>
<keyword evidence="4 7" id="KW-0238">DNA-binding</keyword>
<name>A0ABR8VLZ4_9BACI</name>
<dbReference type="RefSeq" id="WP_191812421.1">
    <property type="nucleotide sequence ID" value="NZ_JACSPV010000014.1"/>
</dbReference>
<dbReference type="Pfam" id="PF00486">
    <property type="entry name" value="Trans_reg_C"/>
    <property type="match status" value="1"/>
</dbReference>
<evidence type="ECO:0000256" key="6">
    <source>
        <dbReference type="PROSITE-ProRule" id="PRU00169"/>
    </source>
</evidence>
<gene>
    <name evidence="10" type="ORF">H9631_10175</name>
</gene>
<evidence type="ECO:0000256" key="4">
    <source>
        <dbReference type="ARBA" id="ARBA00023125"/>
    </source>
</evidence>
<dbReference type="Gene3D" id="3.40.50.2300">
    <property type="match status" value="1"/>
</dbReference>
<dbReference type="CDD" id="cd00383">
    <property type="entry name" value="trans_reg_C"/>
    <property type="match status" value="1"/>
</dbReference>
<organism evidence="10 11">
    <name type="scientific">Bacillus norwichensis</name>
    <dbReference type="NCBI Taxonomy" id="2762217"/>
    <lineage>
        <taxon>Bacteria</taxon>
        <taxon>Bacillati</taxon>
        <taxon>Bacillota</taxon>
        <taxon>Bacilli</taxon>
        <taxon>Bacillales</taxon>
        <taxon>Bacillaceae</taxon>
        <taxon>Bacillus</taxon>
    </lineage>
</organism>
<sequence>MNTIKILIVEDEHSIITILRLYLEKEGFIVLSSASASEGMRLIDEAAPDILLLDIHLPDQNGFDVARKFREKSDGILIFITGEKSKSIVLEGFEIGCDDFIIKPFDPVELIARVKANIRRTGLAASEVLRLGDLTINLMNKTVYKNNQKVDLFTKEKMLLFHLAQNPNQVFSAEQLYDRIWGMDSNADLKTVQVNLSTLRKKIEDNPKKPKYIQTERGFGYKLSVGNHQIKHYL</sequence>
<dbReference type="Gene3D" id="1.10.10.10">
    <property type="entry name" value="Winged helix-like DNA-binding domain superfamily/Winged helix DNA-binding domain"/>
    <property type="match status" value="1"/>
</dbReference>
<dbReference type="PANTHER" id="PTHR48111:SF40">
    <property type="entry name" value="PHOSPHATE REGULON TRANSCRIPTIONAL REGULATORY PROTEIN PHOB"/>
    <property type="match status" value="1"/>
</dbReference>
<dbReference type="InterPro" id="IPR011006">
    <property type="entry name" value="CheY-like_superfamily"/>
</dbReference>
<dbReference type="PANTHER" id="PTHR48111">
    <property type="entry name" value="REGULATOR OF RPOS"/>
    <property type="match status" value="1"/>
</dbReference>
<dbReference type="SMART" id="SM00448">
    <property type="entry name" value="REC"/>
    <property type="match status" value="1"/>
</dbReference>
<dbReference type="PROSITE" id="PS51755">
    <property type="entry name" value="OMPR_PHOB"/>
    <property type="match status" value="1"/>
</dbReference>
<dbReference type="SUPFAM" id="SSF52172">
    <property type="entry name" value="CheY-like"/>
    <property type="match status" value="1"/>
</dbReference>
<feature type="DNA-binding region" description="OmpR/PhoB-type" evidence="7">
    <location>
        <begin position="126"/>
        <end position="225"/>
    </location>
</feature>
<evidence type="ECO:0000256" key="7">
    <source>
        <dbReference type="PROSITE-ProRule" id="PRU01091"/>
    </source>
</evidence>
<keyword evidence="11" id="KW-1185">Reference proteome</keyword>
<keyword evidence="3" id="KW-0805">Transcription regulation</keyword>
<keyword evidence="2" id="KW-0902">Two-component regulatory system</keyword>
<feature type="domain" description="Response regulatory" evidence="8">
    <location>
        <begin position="5"/>
        <end position="118"/>
    </location>
</feature>
<evidence type="ECO:0000256" key="1">
    <source>
        <dbReference type="ARBA" id="ARBA00022553"/>
    </source>
</evidence>
<dbReference type="Gene3D" id="6.10.250.690">
    <property type="match status" value="1"/>
</dbReference>
<protein>
    <submittedName>
        <fullName evidence="10">Response regulator transcription factor</fullName>
    </submittedName>
</protein>
<dbReference type="PROSITE" id="PS50110">
    <property type="entry name" value="RESPONSE_REGULATORY"/>
    <property type="match status" value="1"/>
</dbReference>
<dbReference type="InterPro" id="IPR001789">
    <property type="entry name" value="Sig_transdc_resp-reg_receiver"/>
</dbReference>
<keyword evidence="1 6" id="KW-0597">Phosphoprotein</keyword>
<evidence type="ECO:0000259" key="8">
    <source>
        <dbReference type="PROSITE" id="PS50110"/>
    </source>
</evidence>
<dbReference type="Pfam" id="PF00072">
    <property type="entry name" value="Response_reg"/>
    <property type="match status" value="1"/>
</dbReference>
<evidence type="ECO:0000256" key="3">
    <source>
        <dbReference type="ARBA" id="ARBA00023015"/>
    </source>
</evidence>
<evidence type="ECO:0000259" key="9">
    <source>
        <dbReference type="PROSITE" id="PS51755"/>
    </source>
</evidence>
<reference evidence="10 11" key="1">
    <citation type="submission" date="2020-08" db="EMBL/GenBank/DDBJ databases">
        <title>A Genomic Blueprint of the Chicken Gut Microbiome.</title>
        <authorList>
            <person name="Gilroy R."/>
            <person name="Ravi A."/>
            <person name="Getino M."/>
            <person name="Pursley I."/>
            <person name="Horton D.L."/>
            <person name="Alikhan N.-F."/>
            <person name="Baker D."/>
            <person name="Gharbi K."/>
            <person name="Hall N."/>
            <person name="Watson M."/>
            <person name="Adriaenssens E.M."/>
            <person name="Foster-Nyarko E."/>
            <person name="Jarju S."/>
            <person name="Secka A."/>
            <person name="Antonio M."/>
            <person name="Oren A."/>
            <person name="Chaudhuri R."/>
            <person name="La Ragione R.M."/>
            <person name="Hildebrand F."/>
            <person name="Pallen M.J."/>
        </authorList>
    </citation>
    <scope>NUCLEOTIDE SEQUENCE [LARGE SCALE GENOMIC DNA]</scope>
    <source>
        <strain evidence="10 11">Sa1BUA2</strain>
    </source>
</reference>
<evidence type="ECO:0000256" key="2">
    <source>
        <dbReference type="ARBA" id="ARBA00023012"/>
    </source>
</evidence>
<dbReference type="InterPro" id="IPR001867">
    <property type="entry name" value="OmpR/PhoB-type_DNA-bd"/>
</dbReference>